<reference evidence="2 3" key="1">
    <citation type="journal article" date="2019" name="Environ. Microbiol.">
        <title>At the nexus of three kingdoms: the genome of the mycorrhizal fungus Gigaspora margarita provides insights into plant, endobacterial and fungal interactions.</title>
        <authorList>
            <person name="Venice F."/>
            <person name="Ghignone S."/>
            <person name="Salvioli di Fossalunga A."/>
            <person name="Amselem J."/>
            <person name="Novero M."/>
            <person name="Xianan X."/>
            <person name="Sedzielewska Toro K."/>
            <person name="Morin E."/>
            <person name="Lipzen A."/>
            <person name="Grigoriev I.V."/>
            <person name="Henrissat B."/>
            <person name="Martin F.M."/>
            <person name="Bonfante P."/>
        </authorList>
    </citation>
    <scope>NUCLEOTIDE SEQUENCE [LARGE SCALE GENOMIC DNA]</scope>
    <source>
        <strain evidence="2 3">BEG34</strain>
    </source>
</reference>
<keyword evidence="1" id="KW-0812">Transmembrane</keyword>
<feature type="transmembrane region" description="Helical" evidence="1">
    <location>
        <begin position="207"/>
        <end position="227"/>
    </location>
</feature>
<keyword evidence="3" id="KW-1185">Reference proteome</keyword>
<feature type="transmembrane region" description="Helical" evidence="1">
    <location>
        <begin position="122"/>
        <end position="144"/>
    </location>
</feature>
<evidence type="ECO:0000256" key="1">
    <source>
        <dbReference type="SAM" id="Phobius"/>
    </source>
</evidence>
<proteinExistence type="predicted"/>
<comment type="caution">
    <text evidence="2">The sequence shown here is derived from an EMBL/GenBank/DDBJ whole genome shotgun (WGS) entry which is preliminary data.</text>
</comment>
<dbReference type="EMBL" id="WTPW01000978">
    <property type="protein sequence ID" value="KAF0465103.1"/>
    <property type="molecule type" value="Genomic_DNA"/>
</dbReference>
<keyword evidence="1" id="KW-1133">Transmembrane helix</keyword>
<protein>
    <submittedName>
        <fullName evidence="2">Uncharacterized protein</fullName>
    </submittedName>
</protein>
<organism evidence="2 3">
    <name type="scientific">Gigaspora margarita</name>
    <dbReference type="NCBI Taxonomy" id="4874"/>
    <lineage>
        <taxon>Eukaryota</taxon>
        <taxon>Fungi</taxon>
        <taxon>Fungi incertae sedis</taxon>
        <taxon>Mucoromycota</taxon>
        <taxon>Glomeromycotina</taxon>
        <taxon>Glomeromycetes</taxon>
        <taxon>Diversisporales</taxon>
        <taxon>Gigasporaceae</taxon>
        <taxon>Gigaspora</taxon>
    </lineage>
</organism>
<feature type="transmembrane region" description="Helical" evidence="1">
    <location>
        <begin position="12"/>
        <end position="29"/>
    </location>
</feature>
<gene>
    <name evidence="2" type="ORF">F8M41_026326</name>
</gene>
<dbReference type="Proteomes" id="UP000439903">
    <property type="component" value="Unassembled WGS sequence"/>
</dbReference>
<accession>A0A8H4AAN0</accession>
<dbReference type="AlphaFoldDB" id="A0A8H4AAN0"/>
<dbReference type="OrthoDB" id="2327125at2759"/>
<evidence type="ECO:0000313" key="3">
    <source>
        <dbReference type="Proteomes" id="UP000439903"/>
    </source>
</evidence>
<feature type="transmembrane region" description="Helical" evidence="1">
    <location>
        <begin position="66"/>
        <end position="85"/>
    </location>
</feature>
<feature type="transmembrane region" description="Helical" evidence="1">
    <location>
        <begin position="282"/>
        <end position="301"/>
    </location>
</feature>
<feature type="transmembrane region" description="Helical" evidence="1">
    <location>
        <begin position="322"/>
        <end position="342"/>
    </location>
</feature>
<keyword evidence="1" id="KW-0472">Membrane</keyword>
<name>A0A8H4AAN0_GIGMA</name>
<feature type="transmembrane region" description="Helical" evidence="1">
    <location>
        <begin position="150"/>
        <end position="170"/>
    </location>
</feature>
<evidence type="ECO:0000313" key="2">
    <source>
        <dbReference type="EMBL" id="KAF0465103.1"/>
    </source>
</evidence>
<sequence length="344" mass="38099">MTVDSDKVLNFLFQLLVVIQLIAVAILYANVQFPDPPPQQISSLTGLPVWFTASPGFTAINETVGLTEYIAAFLIGALSAYCVYIKLRNKSSISSNLTTRSPVEISPAGSQEPAEEIVWTKLLFNTIVTGYIIVTFITFITAAIFGVGKLWSAIGIYHNVLELCLVASLLQKGTFNYIIGLIVIVVYSTSAVAITSQLDWYWDATFFKFQGVILDFLLAALFIRVAIPTHNRRRSESQPLLGGNFMSTSSLAPRYQLICLVVAATAHLLGNLSNVIGNTQTIPFIIFNLSYFISFPLYAFYVHQAEKTRIKYVIPDTSFFKFILLVLWATSASAIAILLSFYHN</sequence>
<feature type="transmembrane region" description="Helical" evidence="1">
    <location>
        <begin position="255"/>
        <end position="276"/>
    </location>
</feature>
<feature type="transmembrane region" description="Helical" evidence="1">
    <location>
        <begin position="177"/>
        <end position="195"/>
    </location>
</feature>